<keyword evidence="2" id="KW-1003">Cell membrane</keyword>
<reference evidence="7" key="1">
    <citation type="submission" date="2019-11" db="EMBL/GenBank/DDBJ databases">
        <authorList>
            <person name="Feng L."/>
        </authorList>
    </citation>
    <scope>NUCLEOTIDE SEQUENCE</scope>
    <source>
        <strain evidence="7">IbartlettiiLFYP30</strain>
    </source>
</reference>
<evidence type="ECO:0000313" key="7">
    <source>
        <dbReference type="EMBL" id="VYU39072.1"/>
    </source>
</evidence>
<comment type="subcellular location">
    <subcellularLocation>
        <location evidence="1">Cell membrane</location>
        <topology evidence="1">Multi-pass membrane protein</topology>
    </subcellularLocation>
</comment>
<proteinExistence type="predicted"/>
<evidence type="ECO:0008006" key="8">
    <source>
        <dbReference type="Google" id="ProtNLM"/>
    </source>
</evidence>
<evidence type="ECO:0000256" key="2">
    <source>
        <dbReference type="ARBA" id="ARBA00022475"/>
    </source>
</evidence>
<evidence type="ECO:0000256" key="4">
    <source>
        <dbReference type="ARBA" id="ARBA00022989"/>
    </source>
</evidence>
<dbReference type="AlphaFoldDB" id="A0A6N3EE75"/>
<keyword evidence="3 6" id="KW-0812">Transmembrane</keyword>
<feature type="transmembrane region" description="Helical" evidence="6">
    <location>
        <begin position="152"/>
        <end position="173"/>
    </location>
</feature>
<evidence type="ECO:0000256" key="5">
    <source>
        <dbReference type="ARBA" id="ARBA00023136"/>
    </source>
</evidence>
<keyword evidence="4 6" id="KW-1133">Transmembrane helix</keyword>
<feature type="transmembrane region" description="Helical" evidence="6">
    <location>
        <begin position="51"/>
        <end position="77"/>
    </location>
</feature>
<sequence>MKKYDIVKMIKEYLIVTLGVILVSFGLQYFYAPNDIAGGGLSGLALVINHYVPFLSTGTLVFLGNLILFVIAFLLIGSDFGAKTIYASFALSFAMDFMEKVMHSYALTTNLALAVVFGTLIIGTGLAIAFATNASTGGTDILAKILNKYTKFNIGIALLMVDLFVVVFGAITFGLNKGFYSLIAVVINGLLVDKVIDMIGKYKQKKAAEELNEEKVA</sequence>
<evidence type="ECO:0000256" key="3">
    <source>
        <dbReference type="ARBA" id="ARBA00022692"/>
    </source>
</evidence>
<organism evidence="7">
    <name type="scientific">Intestinibacter bartlettii</name>
    <dbReference type="NCBI Taxonomy" id="261299"/>
    <lineage>
        <taxon>Bacteria</taxon>
        <taxon>Bacillati</taxon>
        <taxon>Bacillota</taxon>
        <taxon>Clostridia</taxon>
        <taxon>Peptostreptococcales</taxon>
        <taxon>Peptostreptococcaceae</taxon>
        <taxon>Intestinibacter</taxon>
    </lineage>
</organism>
<dbReference type="InterPro" id="IPR051461">
    <property type="entry name" value="UPF0750_membrane"/>
</dbReference>
<feature type="transmembrane region" description="Helical" evidence="6">
    <location>
        <begin position="12"/>
        <end position="31"/>
    </location>
</feature>
<dbReference type="GO" id="GO:0005886">
    <property type="term" value="C:plasma membrane"/>
    <property type="evidence" value="ECO:0007669"/>
    <property type="project" value="UniProtKB-SubCell"/>
</dbReference>
<dbReference type="PANTHER" id="PTHR33545:SF5">
    <property type="entry name" value="UPF0750 MEMBRANE PROTEIN YITT"/>
    <property type="match status" value="1"/>
</dbReference>
<dbReference type="Pfam" id="PF02588">
    <property type="entry name" value="YitT_membrane"/>
    <property type="match status" value="1"/>
</dbReference>
<dbReference type="EMBL" id="CACRUE010000034">
    <property type="protein sequence ID" value="VYU39072.1"/>
    <property type="molecule type" value="Genomic_DNA"/>
</dbReference>
<feature type="transmembrane region" description="Helical" evidence="6">
    <location>
        <begin position="179"/>
        <end position="196"/>
    </location>
</feature>
<dbReference type="PANTHER" id="PTHR33545">
    <property type="entry name" value="UPF0750 MEMBRANE PROTEIN YITT-RELATED"/>
    <property type="match status" value="1"/>
</dbReference>
<gene>
    <name evidence="7" type="ORF">IBLFYP30_00255</name>
</gene>
<protein>
    <recommendedName>
        <fullName evidence="8">BCR, YitT family</fullName>
    </recommendedName>
</protein>
<dbReference type="InterPro" id="IPR003740">
    <property type="entry name" value="YitT"/>
</dbReference>
<evidence type="ECO:0000256" key="1">
    <source>
        <dbReference type="ARBA" id="ARBA00004651"/>
    </source>
</evidence>
<dbReference type="RefSeq" id="WP_024038563.1">
    <property type="nucleotide sequence ID" value="NZ_CACRUE010000034.1"/>
</dbReference>
<keyword evidence="5 6" id="KW-0472">Membrane</keyword>
<feature type="transmembrane region" description="Helical" evidence="6">
    <location>
        <begin position="111"/>
        <end position="131"/>
    </location>
</feature>
<accession>A0A6N3EE75</accession>
<evidence type="ECO:0000256" key="6">
    <source>
        <dbReference type="SAM" id="Phobius"/>
    </source>
</evidence>
<name>A0A6N3EE75_9FIRM</name>